<gene>
    <name evidence="1" type="ORF">BC343_16605</name>
</gene>
<reference evidence="1 2" key="1">
    <citation type="submission" date="2016-07" db="EMBL/GenBank/DDBJ databases">
        <title>Genomic analysis of zinc-resistant bacterium Mucilaginibacter pedocola TBZ30.</title>
        <authorList>
            <person name="Huang J."/>
            <person name="Tang J."/>
        </authorList>
    </citation>
    <scope>NUCLEOTIDE SEQUENCE [LARGE SCALE GENOMIC DNA]</scope>
    <source>
        <strain evidence="1 2">TBZ30</strain>
    </source>
</reference>
<proteinExistence type="predicted"/>
<dbReference type="EMBL" id="MBTF01000037">
    <property type="protein sequence ID" value="OOQ57140.1"/>
    <property type="molecule type" value="Genomic_DNA"/>
</dbReference>
<sequence>MYNPSLQTTTNKPIGLAGKPVDARSYFYDDVNFVYRPYLNTAEVLNYLSTPGSRTGQFSIIINSGGSLENGVITGGTNAEWWFKDSVADTGLLPKGSSSGGGGIGAWGYIVGDITDQDDLMNALNNKVDKVTGYGLSENNYTNDEKALVATIAGKVDEVAGYGLSANDYTNADKELVGTIAGKQENLGFTPENIANKNVADGYAGLDNSGKVPSSLLPSYVDDVIEVDNYSSLPVDGETGKIYVTRDTNYEYRWGGSGYVRLVASPGSTDAVPEGSLNLYFNLARVLGTLLSGLSLGSVSAIAATDNILQAFGKLQAQISFLLSDSVSKSSTGAQTITGGNLGILGGFVSNYGGRIATWAGSVWNVSGGGYIDLSNGGLGGIRLLSGAKSIFFESNVGTGTPGETKTIEQKGNDLIRVDKGKKALWEGDIPRNKLIVNFYQSAI</sequence>
<name>A0A1S9P847_9SPHI</name>
<keyword evidence="2" id="KW-1185">Reference proteome</keyword>
<organism evidence="1 2">
    <name type="scientific">Mucilaginibacter pedocola</name>
    <dbReference type="NCBI Taxonomy" id="1792845"/>
    <lineage>
        <taxon>Bacteria</taxon>
        <taxon>Pseudomonadati</taxon>
        <taxon>Bacteroidota</taxon>
        <taxon>Sphingobacteriia</taxon>
        <taxon>Sphingobacteriales</taxon>
        <taxon>Sphingobacteriaceae</taxon>
        <taxon>Mucilaginibacter</taxon>
    </lineage>
</organism>
<accession>A0A1S9P847</accession>
<dbReference type="OrthoDB" id="8457242at2"/>
<protein>
    <submittedName>
        <fullName evidence="1">Uncharacterized protein</fullName>
    </submittedName>
</protein>
<dbReference type="RefSeq" id="WP_078351014.1">
    <property type="nucleotide sequence ID" value="NZ_MBTF01000037.1"/>
</dbReference>
<comment type="caution">
    <text evidence="1">The sequence shown here is derived from an EMBL/GenBank/DDBJ whole genome shotgun (WGS) entry which is preliminary data.</text>
</comment>
<dbReference type="AlphaFoldDB" id="A0A1S9P847"/>
<dbReference type="STRING" id="1792845.BC343_16605"/>
<evidence type="ECO:0000313" key="1">
    <source>
        <dbReference type="EMBL" id="OOQ57140.1"/>
    </source>
</evidence>
<dbReference type="Proteomes" id="UP000189739">
    <property type="component" value="Unassembled WGS sequence"/>
</dbReference>
<evidence type="ECO:0000313" key="2">
    <source>
        <dbReference type="Proteomes" id="UP000189739"/>
    </source>
</evidence>